<sequence length="253" mass="29455">MEVSNLTAKLKLLKLEFDEDLIVHLVLISHLAQFGKFKLISHYVQEEEKLQRDKTESAHFASTSENKKRKNIKGITKESCKGKKLKKNKEFTCFFCKNSGHMKKQNPNFYQNSNVVGFGFLVDNLYIFDVVSVKITKYCKSVHERIQRLVSDEILEPLNLSNFKDVLELIHTNLCGPFPATSWNEQQYFITYINYCSRYVVKSDCGGEYYGKYDESGEQRSMPFILFLRECGIVPQYIMLGKPNINDVVERRN</sequence>
<evidence type="ECO:0000313" key="2">
    <source>
        <dbReference type="Proteomes" id="UP000257109"/>
    </source>
</evidence>
<protein>
    <submittedName>
        <fullName evidence="1">Uncharacterized protein</fullName>
    </submittedName>
</protein>
<comment type="caution">
    <text evidence="1">The sequence shown here is derived from an EMBL/GenBank/DDBJ whole genome shotgun (WGS) entry which is preliminary data.</text>
</comment>
<proteinExistence type="predicted"/>
<accession>A0A371H0N0</accession>
<organism evidence="1 2">
    <name type="scientific">Mucuna pruriens</name>
    <name type="common">Velvet bean</name>
    <name type="synonym">Dolichos pruriens</name>
    <dbReference type="NCBI Taxonomy" id="157652"/>
    <lineage>
        <taxon>Eukaryota</taxon>
        <taxon>Viridiplantae</taxon>
        <taxon>Streptophyta</taxon>
        <taxon>Embryophyta</taxon>
        <taxon>Tracheophyta</taxon>
        <taxon>Spermatophyta</taxon>
        <taxon>Magnoliopsida</taxon>
        <taxon>eudicotyledons</taxon>
        <taxon>Gunneridae</taxon>
        <taxon>Pentapetalae</taxon>
        <taxon>rosids</taxon>
        <taxon>fabids</taxon>
        <taxon>Fabales</taxon>
        <taxon>Fabaceae</taxon>
        <taxon>Papilionoideae</taxon>
        <taxon>50 kb inversion clade</taxon>
        <taxon>NPAAA clade</taxon>
        <taxon>indigoferoid/millettioid clade</taxon>
        <taxon>Phaseoleae</taxon>
        <taxon>Mucuna</taxon>
    </lineage>
</organism>
<keyword evidence="2" id="KW-1185">Reference proteome</keyword>
<dbReference type="Proteomes" id="UP000257109">
    <property type="component" value="Unassembled WGS sequence"/>
</dbReference>
<reference evidence="1" key="1">
    <citation type="submission" date="2018-05" db="EMBL/GenBank/DDBJ databases">
        <title>Draft genome of Mucuna pruriens seed.</title>
        <authorList>
            <person name="Nnadi N.E."/>
            <person name="Vos R."/>
            <person name="Hasami M.H."/>
            <person name="Devisetty U.K."/>
            <person name="Aguiy J.C."/>
        </authorList>
    </citation>
    <scope>NUCLEOTIDE SEQUENCE [LARGE SCALE GENOMIC DNA]</scope>
    <source>
        <strain evidence="1">JCA_2017</strain>
    </source>
</reference>
<dbReference type="EMBL" id="QJKJ01003905">
    <property type="protein sequence ID" value="RDX96354.1"/>
    <property type="molecule type" value="Genomic_DNA"/>
</dbReference>
<gene>
    <name evidence="1" type="ORF">CR513_21006</name>
</gene>
<name>A0A371H0N0_MUCPR</name>
<feature type="non-terminal residue" evidence="1">
    <location>
        <position position="1"/>
    </location>
</feature>
<dbReference type="InterPro" id="IPR012337">
    <property type="entry name" value="RNaseH-like_sf"/>
</dbReference>
<dbReference type="AlphaFoldDB" id="A0A371H0N0"/>
<dbReference type="SUPFAM" id="SSF53098">
    <property type="entry name" value="Ribonuclease H-like"/>
    <property type="match status" value="1"/>
</dbReference>
<evidence type="ECO:0000313" key="1">
    <source>
        <dbReference type="EMBL" id="RDX96354.1"/>
    </source>
</evidence>